<feature type="transmembrane region" description="Helical" evidence="1">
    <location>
        <begin position="133"/>
        <end position="154"/>
    </location>
</feature>
<evidence type="ECO:0000256" key="1">
    <source>
        <dbReference type="SAM" id="Phobius"/>
    </source>
</evidence>
<keyword evidence="1" id="KW-0812">Transmembrane</keyword>
<dbReference type="EMBL" id="KP942676">
    <property type="protein sequence ID" value="AKG47559.1"/>
    <property type="molecule type" value="Genomic_DNA"/>
</dbReference>
<keyword evidence="2" id="KW-0614">Plasmid</keyword>
<organism evidence="2">
    <name type="scientific">Pectobacterium carotovorum</name>
    <name type="common">Erwinia carotovora</name>
    <dbReference type="NCBI Taxonomy" id="554"/>
    <lineage>
        <taxon>Bacteria</taxon>
        <taxon>Pseudomonadati</taxon>
        <taxon>Pseudomonadota</taxon>
        <taxon>Gammaproteobacteria</taxon>
        <taxon>Enterobacterales</taxon>
        <taxon>Pectobacteriaceae</taxon>
        <taxon>Pectobacterium</taxon>
    </lineage>
</organism>
<proteinExistence type="predicted"/>
<dbReference type="RefSeq" id="WP_181374713.1">
    <property type="nucleotide sequence ID" value="NZ_KP942676.1"/>
</dbReference>
<reference evidence="2" key="1">
    <citation type="journal article" date="2015" name="Environ. Microbiol.">
        <title>Plasmids from the gut microbiome of cabbage root fly larvae encode SaxA that catalyses the conversion of the plant toxin 2-phenylethyl isothiocyanate.</title>
        <authorList>
            <person name="Welte C.U."/>
            <person name="de Graaf R.M."/>
            <person name="van den Bosch T.J."/>
            <person name="Op den Camp H.J."/>
            <person name="van Dam N.M."/>
            <person name="Jetten M.S."/>
        </authorList>
    </citation>
    <scope>NUCLEOTIDE SEQUENCE</scope>
    <source>
        <plasmid evidence="2">Drgb1</plasmid>
    </source>
</reference>
<protein>
    <submittedName>
        <fullName evidence="2">Uncharacterized protein</fullName>
    </submittedName>
</protein>
<keyword evidence="1" id="KW-0472">Membrane</keyword>
<sequence>MNDVMVVTPHSSFRDSLIYDGIAPTDHGNISLSDATNIYCMKDNMLCPVCGKENCPYFKRLCDELLKKPNEMELKKTMVKSQGVGMPFMKVYNEYRNVVENQLADTLKQNGIVPTRKIRQEMFSKYMNLFDRLNLSVEMVGIYIFIKVLIVQFFQK</sequence>
<evidence type="ECO:0000313" key="2">
    <source>
        <dbReference type="EMBL" id="AKG47559.1"/>
    </source>
</evidence>
<dbReference type="AlphaFoldDB" id="A0A0K0MQ49"/>
<gene>
    <name evidence="2" type="ORF">pA_00119</name>
</gene>
<accession>A0A0K0MQ49</accession>
<name>A0A0K0MQ49_PECCA</name>
<geneLocation type="plasmid" evidence="2">
    <name>Drgb1</name>
</geneLocation>
<keyword evidence="1" id="KW-1133">Transmembrane helix</keyword>
<reference evidence="2" key="2">
    <citation type="submission" date="2015-03" db="EMBL/GenBank/DDBJ databases">
        <authorList>
            <person name="Welte C."/>
            <person name="de Graaf R."/>
            <person name="van den Bosch T.J.M."/>
            <person name="Op den Camp H."/>
            <person name="van Dam N."/>
            <person name="Jetten M."/>
        </authorList>
    </citation>
    <scope>NUCLEOTIDE SEQUENCE</scope>
    <source>
        <plasmid evidence="2">Drgb1</plasmid>
    </source>
</reference>